<comment type="subcellular location">
    <subcellularLocation>
        <location evidence="1">Cell membrane</location>
        <topology evidence="1">Multi-pass membrane protein</topology>
    </subcellularLocation>
</comment>
<evidence type="ECO:0000256" key="4">
    <source>
        <dbReference type="ARBA" id="ARBA00022475"/>
    </source>
</evidence>
<feature type="transmembrane region" description="Helical" evidence="8">
    <location>
        <begin position="304"/>
        <end position="326"/>
    </location>
</feature>
<proteinExistence type="inferred from homology"/>
<feature type="domain" description="Major facilitator superfamily (MFS) profile" evidence="9">
    <location>
        <begin position="14"/>
        <end position="466"/>
    </location>
</feature>
<feature type="transmembrane region" description="Helical" evidence="8">
    <location>
        <begin position="203"/>
        <end position="223"/>
    </location>
</feature>
<dbReference type="PROSITE" id="PS50850">
    <property type="entry name" value="MFS"/>
    <property type="match status" value="1"/>
</dbReference>
<dbReference type="RefSeq" id="WP_057801711.1">
    <property type="nucleotide sequence ID" value="NZ_AZDV01000005.1"/>
</dbReference>
<feature type="transmembrane region" description="Helical" evidence="8">
    <location>
        <begin position="172"/>
        <end position="191"/>
    </location>
</feature>
<evidence type="ECO:0000256" key="6">
    <source>
        <dbReference type="ARBA" id="ARBA00022989"/>
    </source>
</evidence>
<comment type="similarity">
    <text evidence="2">Belongs to the major facilitator superfamily. EmrB family.</text>
</comment>
<protein>
    <submittedName>
        <fullName evidence="10">Major facilitator superfamily permease</fullName>
    </submittedName>
</protein>
<feature type="transmembrane region" description="Helical" evidence="8">
    <location>
        <begin position="15"/>
        <end position="36"/>
    </location>
</feature>
<evidence type="ECO:0000256" key="5">
    <source>
        <dbReference type="ARBA" id="ARBA00022692"/>
    </source>
</evidence>
<dbReference type="OrthoDB" id="9816041at2"/>
<keyword evidence="4" id="KW-1003">Cell membrane</keyword>
<keyword evidence="5 8" id="KW-0812">Transmembrane</keyword>
<dbReference type="PANTHER" id="PTHR42718:SF9">
    <property type="entry name" value="MAJOR FACILITATOR SUPERFAMILY MULTIDRUG TRANSPORTER MFSC"/>
    <property type="match status" value="1"/>
</dbReference>
<dbReference type="SUPFAM" id="SSF103473">
    <property type="entry name" value="MFS general substrate transporter"/>
    <property type="match status" value="1"/>
</dbReference>
<evidence type="ECO:0000256" key="2">
    <source>
        <dbReference type="ARBA" id="ARBA00008537"/>
    </source>
</evidence>
<dbReference type="GO" id="GO:0005886">
    <property type="term" value="C:plasma membrane"/>
    <property type="evidence" value="ECO:0007669"/>
    <property type="project" value="UniProtKB-SubCell"/>
</dbReference>
<dbReference type="PANTHER" id="PTHR42718">
    <property type="entry name" value="MAJOR FACILITATOR SUPERFAMILY MULTIDRUG TRANSPORTER MFSC"/>
    <property type="match status" value="1"/>
</dbReference>
<evidence type="ECO:0000259" key="9">
    <source>
        <dbReference type="PROSITE" id="PS50850"/>
    </source>
</evidence>
<dbReference type="Gene3D" id="1.20.1250.20">
    <property type="entry name" value="MFS general substrate transporter like domains"/>
    <property type="match status" value="1"/>
</dbReference>
<comment type="caution">
    <text evidence="10">The sequence shown here is derived from an EMBL/GenBank/DDBJ whole genome shotgun (WGS) entry which is preliminary data.</text>
</comment>
<dbReference type="InterPro" id="IPR004638">
    <property type="entry name" value="EmrB-like"/>
</dbReference>
<dbReference type="InterPro" id="IPR011701">
    <property type="entry name" value="MFS"/>
</dbReference>
<feature type="transmembrane region" description="Helical" evidence="8">
    <location>
        <begin position="56"/>
        <end position="75"/>
    </location>
</feature>
<keyword evidence="7 8" id="KW-0472">Membrane</keyword>
<evidence type="ECO:0000256" key="8">
    <source>
        <dbReference type="SAM" id="Phobius"/>
    </source>
</evidence>
<dbReference type="PRINTS" id="PR01036">
    <property type="entry name" value="TCRTETB"/>
</dbReference>
<feature type="transmembrane region" description="Helical" evidence="8">
    <location>
        <begin position="229"/>
        <end position="249"/>
    </location>
</feature>
<dbReference type="AlphaFoldDB" id="A0A0R1LJS1"/>
<dbReference type="InterPro" id="IPR020846">
    <property type="entry name" value="MFS_dom"/>
</dbReference>
<reference evidence="10 11" key="1">
    <citation type="journal article" date="2015" name="Genome Announc.">
        <title>Expanding the biotechnology potential of lactobacilli through comparative genomics of 213 strains and associated genera.</title>
        <authorList>
            <person name="Sun Z."/>
            <person name="Harris H.M."/>
            <person name="McCann A."/>
            <person name="Guo C."/>
            <person name="Argimon S."/>
            <person name="Zhang W."/>
            <person name="Yang X."/>
            <person name="Jeffery I.B."/>
            <person name="Cooney J.C."/>
            <person name="Kagawa T.F."/>
            <person name="Liu W."/>
            <person name="Song Y."/>
            <person name="Salvetti E."/>
            <person name="Wrobel A."/>
            <person name="Rasinkangas P."/>
            <person name="Parkhill J."/>
            <person name="Rea M.C."/>
            <person name="O'Sullivan O."/>
            <person name="Ritari J."/>
            <person name="Douillard F.P."/>
            <person name="Paul Ross R."/>
            <person name="Yang R."/>
            <person name="Briner A.E."/>
            <person name="Felis G.E."/>
            <person name="de Vos W.M."/>
            <person name="Barrangou R."/>
            <person name="Klaenhammer T.R."/>
            <person name="Caufield P.W."/>
            <person name="Cui Y."/>
            <person name="Zhang H."/>
            <person name="O'Toole P.W."/>
        </authorList>
    </citation>
    <scope>NUCLEOTIDE SEQUENCE [LARGE SCALE GENOMIC DNA]</scope>
    <source>
        <strain evidence="10 11">DSM 19394</strain>
    </source>
</reference>
<dbReference type="Proteomes" id="UP000051955">
    <property type="component" value="Unassembled WGS sequence"/>
</dbReference>
<dbReference type="EMBL" id="AZDV01000005">
    <property type="protein sequence ID" value="KRK96204.1"/>
    <property type="molecule type" value="Genomic_DNA"/>
</dbReference>
<accession>A0A0R1LJS1</accession>
<dbReference type="Pfam" id="PF07690">
    <property type="entry name" value="MFS_1"/>
    <property type="match status" value="1"/>
</dbReference>
<organism evidence="10 11">
    <name type="scientific">Levilactobacillus acidifarinae DSM 19394 = JCM 15949</name>
    <dbReference type="NCBI Taxonomy" id="1423715"/>
    <lineage>
        <taxon>Bacteria</taxon>
        <taxon>Bacillati</taxon>
        <taxon>Bacillota</taxon>
        <taxon>Bacilli</taxon>
        <taxon>Lactobacillales</taxon>
        <taxon>Lactobacillaceae</taxon>
        <taxon>Levilactobacillus</taxon>
    </lineage>
</organism>
<evidence type="ECO:0000256" key="1">
    <source>
        <dbReference type="ARBA" id="ARBA00004651"/>
    </source>
</evidence>
<evidence type="ECO:0000256" key="7">
    <source>
        <dbReference type="ARBA" id="ARBA00023136"/>
    </source>
</evidence>
<keyword evidence="6 8" id="KW-1133">Transmembrane helix</keyword>
<name>A0A0R1LJS1_9LACO</name>
<dbReference type="InterPro" id="IPR036259">
    <property type="entry name" value="MFS_trans_sf"/>
</dbReference>
<dbReference type="NCBIfam" id="TIGR00711">
    <property type="entry name" value="efflux_EmrB"/>
    <property type="match status" value="1"/>
</dbReference>
<evidence type="ECO:0000313" key="11">
    <source>
        <dbReference type="Proteomes" id="UP000051955"/>
    </source>
</evidence>
<dbReference type="STRING" id="1423715.FD25_GL002670"/>
<feature type="transmembrane region" description="Helical" evidence="8">
    <location>
        <begin position="362"/>
        <end position="387"/>
    </location>
</feature>
<dbReference type="Gene3D" id="1.20.1720.10">
    <property type="entry name" value="Multidrug resistance protein D"/>
    <property type="match status" value="1"/>
</dbReference>
<evidence type="ECO:0000256" key="3">
    <source>
        <dbReference type="ARBA" id="ARBA00022448"/>
    </source>
</evidence>
<feature type="transmembrane region" description="Helical" evidence="8">
    <location>
        <begin position="270"/>
        <end position="292"/>
    </location>
</feature>
<dbReference type="GO" id="GO:0022857">
    <property type="term" value="F:transmembrane transporter activity"/>
    <property type="evidence" value="ECO:0007669"/>
    <property type="project" value="InterPro"/>
</dbReference>
<dbReference type="PATRIC" id="fig|1423715.3.peg.2753"/>
<keyword evidence="3" id="KW-0813">Transport</keyword>
<evidence type="ECO:0000313" key="10">
    <source>
        <dbReference type="EMBL" id="KRK96204.1"/>
    </source>
</evidence>
<feature type="transmembrane region" description="Helical" evidence="8">
    <location>
        <begin position="408"/>
        <end position="428"/>
    </location>
</feature>
<gene>
    <name evidence="10" type="ORF">FD25_GL002670</name>
</gene>
<feature type="transmembrane region" description="Helical" evidence="8">
    <location>
        <begin position="338"/>
        <end position="356"/>
    </location>
</feature>
<sequence>MATSQVKSDHIEPRVIGAVLATGLMSLSGVIVETAMNITFPTLMAQFHITTGTVQWMTTLYLLIVACIVPISSYLKRRFPMKRLFITANLLFITGIVIDGVAPTFPILLAGRAIQGFGTGIALPLMFNIILEQVPLSRIGLMTGIGTLVTAIGPAIGPTYGGILVTALNWRYIFWILVPFLVASFFVGIKTIRQVTPTAPETFDWPSMVGIIVTFGGLIYGFSAVGQHAWFSLSVTGSLVLGLVGLIYFSHRSLHLETPLIHLQSLQNKAFSGHLLAFFLIQIASLGLSFILPNYLQLVDQRTAFLAGLIVLPGAVVGACFAPVGGQILDHFGAKRPILLGLGLAVLALLSMTLLARHLSAWMILSLYVVYMVGIGLGFGNMMTSGLKHLSADLKADGNALMNSLQQFSGAVGTALVSAIIAASQAVAGSTTAIKTASGSQVALLVLVVTSAVAWVTMLWALPQHGNFTKK</sequence>
<feature type="transmembrane region" description="Helical" evidence="8">
    <location>
        <begin position="139"/>
        <end position="160"/>
    </location>
</feature>
<keyword evidence="11" id="KW-1185">Reference proteome</keyword>
<feature type="transmembrane region" description="Helical" evidence="8">
    <location>
        <begin position="440"/>
        <end position="462"/>
    </location>
</feature>
<feature type="transmembrane region" description="Helical" evidence="8">
    <location>
        <begin position="84"/>
        <end position="101"/>
    </location>
</feature>